<protein>
    <submittedName>
        <fullName evidence="3">Uncharacterized protein</fullName>
    </submittedName>
</protein>
<feature type="compositionally biased region" description="Polar residues" evidence="2">
    <location>
        <begin position="109"/>
        <end position="127"/>
    </location>
</feature>
<feature type="compositionally biased region" description="Polar residues" evidence="2">
    <location>
        <begin position="90"/>
        <end position="100"/>
    </location>
</feature>
<sequence>MFSVQTQFGGVTETPLTAHMCIVAELSPKPILSLLPPSGEANADDNTDKSSSGTSVQPVNQPKAPTDPKSKKKRITPSSKPKTSKLVRKLSSTKQVTESQPAEEPVATADTTHSLDASESAEKQGNQPKIVVAKNGEVKGYPQPTIKSESVLNTPNLVYTMCLHLGNDTSANGDPLLHYKFTLSTSKFMYAHDYNVEEEVKEEDESPYDIESEIRVVKSPYDIESEIRVVKRFQPPQMEDEDHITFLGPVDDAMETALTMFEVKTVYGFAVKEEVKLDKADFDLVSIPDDTIESVDGFDATDSDIDDNIHSKPKDNLSKSEEAGLDTSTDKTTDTEPLCHLRKETSSLSTKVHQLESSITQQVADKLEESIPSLVEETLKATLPGLLSGSLKTVMPQMIAESMQVRKGMEEVSSKVNYYAERLDKNDLHTKEQVDLIKDMVHLLDSAQAFRKANAKGENFEQAPPIIEQVSPDSTALVVYASKEKDSEEKVSDEEPPSKRIMFLIPNPITSSLNLLSLILPQNISLEQFTDNLFQTTSFEYSLTPHRNENKGKGIATKEEPVKHLMPLIEQGGLDPKMLNLQQFSISGKNMTLKDAQAQLTEMKRLDDLKAKKEKTKHKLKALSNEELEAQAAQLAAYEAKRKRMLEEYN</sequence>
<accession>A0ABQ4XJZ0</accession>
<dbReference type="EMBL" id="BQNB010009587">
    <property type="protein sequence ID" value="GJS65564.1"/>
    <property type="molecule type" value="Genomic_DNA"/>
</dbReference>
<evidence type="ECO:0000313" key="3">
    <source>
        <dbReference type="EMBL" id="GJS65564.1"/>
    </source>
</evidence>
<comment type="caution">
    <text evidence="3">The sequence shown here is derived from an EMBL/GenBank/DDBJ whole genome shotgun (WGS) entry which is preliminary data.</text>
</comment>
<reference evidence="3" key="2">
    <citation type="submission" date="2022-01" db="EMBL/GenBank/DDBJ databases">
        <authorList>
            <person name="Yamashiro T."/>
            <person name="Shiraishi A."/>
            <person name="Satake H."/>
            <person name="Nakayama K."/>
        </authorList>
    </citation>
    <scope>NUCLEOTIDE SEQUENCE</scope>
</reference>
<evidence type="ECO:0000313" key="4">
    <source>
        <dbReference type="Proteomes" id="UP001151760"/>
    </source>
</evidence>
<feature type="region of interest" description="Disordered" evidence="2">
    <location>
        <begin position="293"/>
        <end position="335"/>
    </location>
</feature>
<name>A0ABQ4XJZ0_9ASTR</name>
<dbReference type="Proteomes" id="UP001151760">
    <property type="component" value="Unassembled WGS sequence"/>
</dbReference>
<proteinExistence type="predicted"/>
<organism evidence="3 4">
    <name type="scientific">Tanacetum coccineum</name>
    <dbReference type="NCBI Taxonomy" id="301880"/>
    <lineage>
        <taxon>Eukaryota</taxon>
        <taxon>Viridiplantae</taxon>
        <taxon>Streptophyta</taxon>
        <taxon>Embryophyta</taxon>
        <taxon>Tracheophyta</taxon>
        <taxon>Spermatophyta</taxon>
        <taxon>Magnoliopsida</taxon>
        <taxon>eudicotyledons</taxon>
        <taxon>Gunneridae</taxon>
        <taxon>Pentapetalae</taxon>
        <taxon>asterids</taxon>
        <taxon>campanulids</taxon>
        <taxon>Asterales</taxon>
        <taxon>Asteraceae</taxon>
        <taxon>Asteroideae</taxon>
        <taxon>Anthemideae</taxon>
        <taxon>Anthemidinae</taxon>
        <taxon>Tanacetum</taxon>
    </lineage>
</organism>
<evidence type="ECO:0000256" key="2">
    <source>
        <dbReference type="SAM" id="MobiDB-lite"/>
    </source>
</evidence>
<feature type="compositionally biased region" description="Basic and acidic residues" evidence="2">
    <location>
        <begin position="307"/>
        <end position="335"/>
    </location>
</feature>
<keyword evidence="1" id="KW-0175">Coiled coil</keyword>
<evidence type="ECO:0000256" key="1">
    <source>
        <dbReference type="SAM" id="Coils"/>
    </source>
</evidence>
<feature type="region of interest" description="Disordered" evidence="2">
    <location>
        <begin position="31"/>
        <end position="131"/>
    </location>
</feature>
<feature type="compositionally biased region" description="Polar residues" evidence="2">
    <location>
        <begin position="49"/>
        <end position="60"/>
    </location>
</feature>
<reference evidence="3" key="1">
    <citation type="journal article" date="2022" name="Int. J. Mol. Sci.">
        <title>Draft Genome of Tanacetum Coccineum: Genomic Comparison of Closely Related Tanacetum-Family Plants.</title>
        <authorList>
            <person name="Yamashiro T."/>
            <person name="Shiraishi A."/>
            <person name="Nakayama K."/>
            <person name="Satake H."/>
        </authorList>
    </citation>
    <scope>NUCLEOTIDE SEQUENCE</scope>
</reference>
<feature type="coiled-coil region" evidence="1">
    <location>
        <begin position="606"/>
        <end position="648"/>
    </location>
</feature>
<keyword evidence="4" id="KW-1185">Reference proteome</keyword>
<gene>
    <name evidence="3" type="ORF">Tco_0680128</name>
</gene>